<comment type="caution">
    <text evidence="2">The sequence shown here is derived from an EMBL/GenBank/DDBJ whole genome shotgun (WGS) entry which is preliminary data.</text>
</comment>
<dbReference type="PANTHER" id="PTHR45036">
    <property type="entry name" value="METHYLTRANSFERASE LIKE 7B"/>
    <property type="match status" value="1"/>
</dbReference>
<keyword evidence="2" id="KW-0808">Transferase</keyword>
<evidence type="ECO:0000256" key="1">
    <source>
        <dbReference type="SAM" id="Phobius"/>
    </source>
</evidence>
<dbReference type="Pfam" id="PF13489">
    <property type="entry name" value="Methyltransf_23"/>
    <property type="match status" value="1"/>
</dbReference>
<dbReference type="CDD" id="cd02440">
    <property type="entry name" value="AdoMet_MTases"/>
    <property type="match status" value="1"/>
</dbReference>
<dbReference type="InterPro" id="IPR029063">
    <property type="entry name" value="SAM-dependent_MTases_sf"/>
</dbReference>
<reference evidence="2 3" key="1">
    <citation type="submission" date="2016-10" db="EMBL/GenBank/DDBJ databases">
        <title>Genome sequence of the ascomycete fungus Penicillium subrubescens.</title>
        <authorList>
            <person name="De Vries R.P."/>
            <person name="Peng M."/>
            <person name="Dilokpimol A."/>
            <person name="Hilden K."/>
            <person name="Makela M.R."/>
            <person name="Grigoriev I."/>
            <person name="Riley R."/>
            <person name="Granchi Z."/>
        </authorList>
    </citation>
    <scope>NUCLEOTIDE SEQUENCE [LARGE SCALE GENOMIC DNA]</scope>
    <source>
        <strain evidence="2 3">CBS 132785</strain>
    </source>
</reference>
<dbReference type="InterPro" id="IPR052356">
    <property type="entry name" value="Thiol_S-MT"/>
</dbReference>
<dbReference type="GO" id="GO:0008168">
    <property type="term" value="F:methyltransferase activity"/>
    <property type="evidence" value="ECO:0007669"/>
    <property type="project" value="UniProtKB-KW"/>
</dbReference>
<sequence length="261" mass="29388">MLDLGLLDLAVPLIVLIITIVYLPITFVVLLGKLKLSQLTSRHAFRQAWFERFWVFFGSASKPLFAKDVEATLAEARGIVLDVGTGSGDWLYLFAPPRNKHISMLILLEPNLNFHGVLRMRAEKLGLAGRYEIIDGGIKDLERIGIQTGTIDTITTVHVLCSVEAPQALIEKLYAYLKPGGQWLVYEHIKIRNEKSLAAHWQDTINIVWPTFLDGCSLTRNTEDFLLQAGEWKSEDLRPGSREGRFNQLPHTVGRLVKRGS</sequence>
<dbReference type="OrthoDB" id="540004at2759"/>
<dbReference type="PANTHER" id="PTHR45036:SF1">
    <property type="entry name" value="METHYLTRANSFERASE LIKE 7A"/>
    <property type="match status" value="1"/>
</dbReference>
<proteinExistence type="predicted"/>
<keyword evidence="1" id="KW-0472">Membrane</keyword>
<keyword evidence="1" id="KW-1133">Transmembrane helix</keyword>
<feature type="transmembrane region" description="Helical" evidence="1">
    <location>
        <begin position="12"/>
        <end position="32"/>
    </location>
</feature>
<keyword evidence="1" id="KW-0812">Transmembrane</keyword>
<dbReference type="Gene3D" id="3.40.50.150">
    <property type="entry name" value="Vaccinia Virus protein VP39"/>
    <property type="match status" value="1"/>
</dbReference>
<dbReference type="SUPFAM" id="SSF53335">
    <property type="entry name" value="S-adenosyl-L-methionine-dependent methyltransferases"/>
    <property type="match status" value="1"/>
</dbReference>
<protein>
    <submittedName>
        <fullName evidence="2">Methyltransferase-like protein 7B</fullName>
    </submittedName>
</protein>
<organism evidence="2 3">
    <name type="scientific">Penicillium subrubescens</name>
    <dbReference type="NCBI Taxonomy" id="1316194"/>
    <lineage>
        <taxon>Eukaryota</taxon>
        <taxon>Fungi</taxon>
        <taxon>Dikarya</taxon>
        <taxon>Ascomycota</taxon>
        <taxon>Pezizomycotina</taxon>
        <taxon>Eurotiomycetes</taxon>
        <taxon>Eurotiomycetidae</taxon>
        <taxon>Eurotiales</taxon>
        <taxon>Aspergillaceae</taxon>
        <taxon>Penicillium</taxon>
    </lineage>
</organism>
<evidence type="ECO:0000313" key="3">
    <source>
        <dbReference type="Proteomes" id="UP000186955"/>
    </source>
</evidence>
<keyword evidence="2" id="KW-0489">Methyltransferase</keyword>
<accession>A0A1Q5TXP7</accession>
<dbReference type="AlphaFoldDB" id="A0A1Q5TXP7"/>
<dbReference type="GO" id="GO:0032259">
    <property type="term" value="P:methylation"/>
    <property type="evidence" value="ECO:0007669"/>
    <property type="project" value="UniProtKB-KW"/>
</dbReference>
<dbReference type="Proteomes" id="UP000186955">
    <property type="component" value="Unassembled WGS sequence"/>
</dbReference>
<keyword evidence="3" id="KW-1185">Reference proteome</keyword>
<gene>
    <name evidence="2" type="ORF">PENSUB_6708</name>
</gene>
<dbReference type="EMBL" id="MNBE01000607">
    <property type="protein sequence ID" value="OKP04963.1"/>
    <property type="molecule type" value="Genomic_DNA"/>
</dbReference>
<name>A0A1Q5TXP7_9EURO</name>
<evidence type="ECO:0000313" key="2">
    <source>
        <dbReference type="EMBL" id="OKP04963.1"/>
    </source>
</evidence>
<dbReference type="STRING" id="1316194.A0A1Q5TXP7"/>